<dbReference type="Proteomes" id="UP000242205">
    <property type="component" value="Chromosome"/>
</dbReference>
<dbReference type="PANTHER" id="PTHR30231:SF4">
    <property type="entry name" value="PROTEIN NEN2"/>
    <property type="match status" value="1"/>
</dbReference>
<keyword evidence="4" id="KW-0269">Exonuclease</keyword>
<gene>
    <name evidence="11" type="ORF">C0099_06490</name>
</gene>
<dbReference type="InterPro" id="IPR013520">
    <property type="entry name" value="Ribonucl_H"/>
</dbReference>
<comment type="catalytic activity">
    <reaction evidence="7">
        <text>DNA(n) + a 2'-deoxyribonucleoside 5'-triphosphate = DNA(n+1) + diphosphate</text>
        <dbReference type="Rhea" id="RHEA:22508"/>
        <dbReference type="Rhea" id="RHEA-COMP:17339"/>
        <dbReference type="Rhea" id="RHEA-COMP:17340"/>
        <dbReference type="ChEBI" id="CHEBI:33019"/>
        <dbReference type="ChEBI" id="CHEBI:61560"/>
        <dbReference type="ChEBI" id="CHEBI:173112"/>
        <dbReference type="EC" id="2.7.7.7"/>
    </reaction>
</comment>
<dbReference type="GO" id="GO:0003887">
    <property type="term" value="F:DNA-directed DNA polymerase activity"/>
    <property type="evidence" value="ECO:0007669"/>
    <property type="project" value="UniProtKB-EC"/>
</dbReference>
<comment type="function">
    <text evidence="5">DNA polymerase III is a complex, multichain enzyme responsible for most of the replicative synthesis in bacteria. The epsilon subunit contain the editing function and is a proofreading 3'-5' exonuclease.</text>
</comment>
<dbReference type="FunFam" id="3.30.420.10:FF:000045">
    <property type="entry name" value="3'-5' exonuclease DinG"/>
    <property type="match status" value="1"/>
</dbReference>
<dbReference type="OrthoDB" id="9803913at2"/>
<evidence type="ECO:0000256" key="9">
    <source>
        <dbReference type="SAM" id="Phobius"/>
    </source>
</evidence>
<dbReference type="EC" id="2.7.7.7" evidence="1"/>
<dbReference type="Gene3D" id="3.30.450.20">
    <property type="entry name" value="PAS domain"/>
    <property type="match status" value="1"/>
</dbReference>
<dbReference type="AlphaFoldDB" id="A0A2I6SAT0"/>
<dbReference type="GO" id="GO:0003677">
    <property type="term" value="F:DNA binding"/>
    <property type="evidence" value="ECO:0007669"/>
    <property type="project" value="InterPro"/>
</dbReference>
<dbReference type="GO" id="GO:0008408">
    <property type="term" value="F:3'-5' exonuclease activity"/>
    <property type="evidence" value="ECO:0007669"/>
    <property type="project" value="TreeGrafter"/>
</dbReference>
<keyword evidence="2" id="KW-0540">Nuclease</keyword>
<evidence type="ECO:0000256" key="4">
    <source>
        <dbReference type="ARBA" id="ARBA00022839"/>
    </source>
</evidence>
<dbReference type="InterPro" id="IPR036397">
    <property type="entry name" value="RNaseH_sf"/>
</dbReference>
<evidence type="ECO:0000256" key="3">
    <source>
        <dbReference type="ARBA" id="ARBA00022801"/>
    </source>
</evidence>
<keyword evidence="9" id="KW-0472">Membrane</keyword>
<dbReference type="PANTHER" id="PTHR30231">
    <property type="entry name" value="DNA POLYMERASE III SUBUNIT EPSILON"/>
    <property type="match status" value="1"/>
</dbReference>
<evidence type="ECO:0000259" key="10">
    <source>
        <dbReference type="SMART" id="SM00479"/>
    </source>
</evidence>
<evidence type="ECO:0000256" key="6">
    <source>
        <dbReference type="ARBA" id="ARBA00026073"/>
    </source>
</evidence>
<dbReference type="InterPro" id="IPR012337">
    <property type="entry name" value="RNaseH-like_sf"/>
</dbReference>
<dbReference type="GO" id="GO:0005829">
    <property type="term" value="C:cytosol"/>
    <property type="evidence" value="ECO:0007669"/>
    <property type="project" value="TreeGrafter"/>
</dbReference>
<evidence type="ECO:0000256" key="7">
    <source>
        <dbReference type="ARBA" id="ARBA00049244"/>
    </source>
</evidence>
<dbReference type="SMART" id="SM00479">
    <property type="entry name" value="EXOIII"/>
    <property type="match status" value="1"/>
</dbReference>
<dbReference type="SUPFAM" id="SSF53098">
    <property type="entry name" value="Ribonuclease H-like"/>
    <property type="match status" value="1"/>
</dbReference>
<keyword evidence="3" id="KW-0378">Hydrolase</keyword>
<feature type="domain" description="Exonuclease" evidence="10">
    <location>
        <begin position="525"/>
        <end position="693"/>
    </location>
</feature>
<dbReference type="EMBL" id="CP025682">
    <property type="protein sequence ID" value="AUN96368.1"/>
    <property type="molecule type" value="Genomic_DNA"/>
</dbReference>
<dbReference type="SUPFAM" id="SSF55785">
    <property type="entry name" value="PYP-like sensor domain (PAS domain)"/>
    <property type="match status" value="1"/>
</dbReference>
<keyword evidence="9" id="KW-0812">Transmembrane</keyword>
<proteinExistence type="predicted"/>
<feature type="transmembrane region" description="Helical" evidence="9">
    <location>
        <begin position="48"/>
        <end position="67"/>
    </location>
</feature>
<dbReference type="KEGG" id="atw:C0099_06490"/>
<accession>A0A2I6SAT0</accession>
<evidence type="ECO:0000313" key="11">
    <source>
        <dbReference type="EMBL" id="AUN96368.1"/>
    </source>
</evidence>
<dbReference type="Pfam" id="PF00929">
    <property type="entry name" value="RNase_T"/>
    <property type="match status" value="1"/>
</dbReference>
<reference evidence="11 12" key="1">
    <citation type="submission" date="2018-01" db="EMBL/GenBank/DDBJ databases">
        <authorList>
            <person name="Fu G.-Y."/>
        </authorList>
    </citation>
    <scope>NUCLEOTIDE SEQUENCE [LARGE SCALE GENOMIC DNA]</scope>
    <source>
        <strain evidence="11 12">SY39</strain>
    </source>
</reference>
<evidence type="ECO:0000256" key="8">
    <source>
        <dbReference type="SAM" id="Coils"/>
    </source>
</evidence>
<keyword evidence="8" id="KW-0175">Coiled coil</keyword>
<protein>
    <recommendedName>
        <fullName evidence="1">DNA-directed DNA polymerase</fullName>
        <ecNumber evidence="1">2.7.7.7</ecNumber>
    </recommendedName>
</protein>
<dbReference type="Gene3D" id="3.30.420.10">
    <property type="entry name" value="Ribonuclease H-like superfamily/Ribonuclease H"/>
    <property type="match status" value="1"/>
</dbReference>
<dbReference type="InterPro" id="IPR035965">
    <property type="entry name" value="PAS-like_dom_sf"/>
</dbReference>
<feature type="coiled-coil region" evidence="8">
    <location>
        <begin position="104"/>
        <end position="149"/>
    </location>
</feature>
<sequence length="716" mass="78738">MRRAGAALFASALVALMLAPLALVFGLFWQLGGESVRAHLIEAVHGRLGVVLFALVLLLSVGAMLACRLHRAHVRQAFTLAEEIELIAGAGEQLRIREHGPASLRAIERAVNVLAARREALRADVAEQVAQAQRSIEAERNRLAALMGELAQSVVVCNLDGRILLYNARAREQFRGLSASPQLADGSELIGLGRSIHAVFERDVIAHGLETVRRRLARGDDPAVANFVLGCGQGHLLRVRMSPVLAEGSREPDGFILLFDDITSQFVSEARRDRLMQSLTDDNRASLATLCAAAEQLAREGGDASQRARRIAEVRSEATRMGERFDTAAAELAEARRARWPLEEMHATDLVDAVRVRIAAATGVAVEVEQVDDVWLEADSFSLLQAVAFLAWRIREASEAYTLSLRLLRVADKVCLGLGWSGHPVSEETVAAWEIESMRAADRVLPTTVREVIERHGGEMRFERERARGRIWLGMMLREAVARPDEAGARGVPLADGRPEFYDFDIFDWAEDARVLDDTPLSALNYTAFDTETTGLDPSGGDEIIQIGATRIVNAKLLRGESFEQLIDPRRALRPESIAVHGIVPELLAGQPTIDAVLPAFRAFVADTVLVAHNAAFDMRFLQLKEASTDVVFDRPVLDTLLISALLHPNQESHRLESIAERLGVTVSARHTALGDAIVTAEVFIRMLPLLAERGIRTLGELREASERTFYARIRY</sequence>
<evidence type="ECO:0000313" key="12">
    <source>
        <dbReference type="Proteomes" id="UP000242205"/>
    </source>
</evidence>
<dbReference type="InterPro" id="IPR006054">
    <property type="entry name" value="DnaQ"/>
</dbReference>
<evidence type="ECO:0000256" key="2">
    <source>
        <dbReference type="ARBA" id="ARBA00022722"/>
    </source>
</evidence>
<evidence type="ECO:0000256" key="1">
    <source>
        <dbReference type="ARBA" id="ARBA00012417"/>
    </source>
</evidence>
<evidence type="ECO:0000256" key="5">
    <source>
        <dbReference type="ARBA" id="ARBA00025483"/>
    </source>
</evidence>
<name>A0A2I6SAT0_9RHOO</name>
<comment type="subunit">
    <text evidence="6">DNA polymerase III contains a core (composed of alpha, epsilon and theta chains) that associates with a tau subunit. This core dimerizes to form the POLIII' complex. PolIII' associates with the gamma complex (composed of gamma, delta, delta', psi and chi chains) and with the beta chain to form the complete DNA polymerase III complex.</text>
</comment>
<dbReference type="CDD" id="cd06127">
    <property type="entry name" value="DEDDh"/>
    <property type="match status" value="1"/>
</dbReference>
<organism evidence="11 12">
    <name type="scientific">Pseudazoarcus pumilus</name>
    <dbReference type="NCBI Taxonomy" id="2067960"/>
    <lineage>
        <taxon>Bacteria</taxon>
        <taxon>Pseudomonadati</taxon>
        <taxon>Pseudomonadota</taxon>
        <taxon>Betaproteobacteria</taxon>
        <taxon>Rhodocyclales</taxon>
        <taxon>Zoogloeaceae</taxon>
        <taxon>Pseudazoarcus</taxon>
    </lineage>
</organism>
<dbReference type="GO" id="GO:0006260">
    <property type="term" value="P:DNA replication"/>
    <property type="evidence" value="ECO:0007669"/>
    <property type="project" value="InterPro"/>
</dbReference>
<dbReference type="NCBIfam" id="TIGR00573">
    <property type="entry name" value="dnaq"/>
    <property type="match status" value="1"/>
</dbReference>
<keyword evidence="9" id="KW-1133">Transmembrane helix</keyword>
<keyword evidence="12" id="KW-1185">Reference proteome</keyword>